<keyword evidence="5" id="KW-0029">Amino-acid transport</keyword>
<proteinExistence type="inferred from homology"/>
<evidence type="ECO:0000256" key="6">
    <source>
        <dbReference type="ARBA" id="ARBA00022989"/>
    </source>
</evidence>
<keyword evidence="4 8" id="KW-0812">Transmembrane</keyword>
<dbReference type="InterPro" id="IPR014341">
    <property type="entry name" value="Ectoine_EhuD"/>
</dbReference>
<evidence type="ECO:0000313" key="10">
    <source>
        <dbReference type="EMBL" id="GAA4284905.1"/>
    </source>
</evidence>
<dbReference type="PANTHER" id="PTHR30614:SF0">
    <property type="entry name" value="L-CYSTINE TRANSPORT SYSTEM PERMEASE PROTEIN TCYL"/>
    <property type="match status" value="1"/>
</dbReference>
<dbReference type="Pfam" id="PF00528">
    <property type="entry name" value="BPD_transp_1"/>
    <property type="match status" value="1"/>
</dbReference>
<keyword evidence="2 8" id="KW-0813">Transport</keyword>
<accession>A0ABP8ELV1</accession>
<dbReference type="RefSeq" id="WP_236862868.1">
    <property type="nucleotide sequence ID" value="NZ_BAABAZ010000006.1"/>
</dbReference>
<evidence type="ECO:0000256" key="8">
    <source>
        <dbReference type="RuleBase" id="RU363032"/>
    </source>
</evidence>
<feature type="transmembrane region" description="Helical" evidence="8">
    <location>
        <begin position="61"/>
        <end position="85"/>
    </location>
</feature>
<dbReference type="InterPro" id="IPR043429">
    <property type="entry name" value="ArtM/GltK/GlnP/TcyL/YhdX-like"/>
</dbReference>
<organism evidence="10 11">
    <name type="scientific">Brevibacterium daeguense</name>
    <dbReference type="NCBI Taxonomy" id="909936"/>
    <lineage>
        <taxon>Bacteria</taxon>
        <taxon>Bacillati</taxon>
        <taxon>Actinomycetota</taxon>
        <taxon>Actinomycetes</taxon>
        <taxon>Micrococcales</taxon>
        <taxon>Brevibacteriaceae</taxon>
        <taxon>Brevibacterium</taxon>
    </lineage>
</organism>
<reference evidence="11" key="1">
    <citation type="journal article" date="2019" name="Int. J. Syst. Evol. Microbiol.">
        <title>The Global Catalogue of Microorganisms (GCM) 10K type strain sequencing project: providing services to taxonomists for standard genome sequencing and annotation.</title>
        <authorList>
            <consortium name="The Broad Institute Genomics Platform"/>
            <consortium name="The Broad Institute Genome Sequencing Center for Infectious Disease"/>
            <person name="Wu L."/>
            <person name="Ma J."/>
        </authorList>
    </citation>
    <scope>NUCLEOTIDE SEQUENCE [LARGE SCALE GENOMIC DNA]</scope>
    <source>
        <strain evidence="11">JCM 17458</strain>
    </source>
</reference>
<evidence type="ECO:0000256" key="3">
    <source>
        <dbReference type="ARBA" id="ARBA00022475"/>
    </source>
</evidence>
<keyword evidence="7 8" id="KW-0472">Membrane</keyword>
<keyword evidence="11" id="KW-1185">Reference proteome</keyword>
<feature type="domain" description="ABC transmembrane type-1" evidence="9">
    <location>
        <begin position="26"/>
        <end position="216"/>
    </location>
</feature>
<comment type="caution">
    <text evidence="10">The sequence shown here is derived from an EMBL/GenBank/DDBJ whole genome shotgun (WGS) entry which is preliminary data.</text>
</comment>
<feature type="transmembrane region" description="Helical" evidence="8">
    <location>
        <begin position="30"/>
        <end position="54"/>
    </location>
</feature>
<evidence type="ECO:0000256" key="1">
    <source>
        <dbReference type="ARBA" id="ARBA00004651"/>
    </source>
</evidence>
<keyword evidence="6 8" id="KW-1133">Transmembrane helix</keyword>
<evidence type="ECO:0000256" key="2">
    <source>
        <dbReference type="ARBA" id="ARBA00022448"/>
    </source>
</evidence>
<protein>
    <submittedName>
        <fullName evidence="10">Ectoine/hydroxyectoine ABC transporter permease subunit EhuD</fullName>
    </submittedName>
</protein>
<comment type="similarity">
    <text evidence="8">Belongs to the binding-protein-dependent transport system permease family.</text>
</comment>
<dbReference type="NCBIfam" id="TIGR03003">
    <property type="entry name" value="ectoine_ehuD"/>
    <property type="match status" value="1"/>
</dbReference>
<dbReference type="PROSITE" id="PS50928">
    <property type="entry name" value="ABC_TM1"/>
    <property type="match status" value="1"/>
</dbReference>
<feature type="transmembrane region" description="Helical" evidence="8">
    <location>
        <begin position="194"/>
        <end position="216"/>
    </location>
</feature>
<evidence type="ECO:0000313" key="11">
    <source>
        <dbReference type="Proteomes" id="UP001501586"/>
    </source>
</evidence>
<evidence type="ECO:0000256" key="4">
    <source>
        <dbReference type="ARBA" id="ARBA00022692"/>
    </source>
</evidence>
<feature type="transmembrane region" description="Helical" evidence="8">
    <location>
        <begin position="171"/>
        <end position="188"/>
    </location>
</feature>
<sequence length="226" mass="24931">MNFPDFSDFWSWERAFEALPILLRGFGNTLIATVLGTIIAAILGLLIAVLLRVLPGWIDWLLKLAVAFVRNTPLVVQLLFVYYLFAMNPVLIEVPALVIGTAMIGVHYATYMSESYRAGIDSVPKGQWEAISALSLPPGRAFRSVVLPQALRATIPSLGNYAVAMFKDTPFLFAISVVELVTSAQQYGARNFAYTEAFTLAGLIFLAASYPTSLLIRRMEKSLAQY</sequence>
<evidence type="ECO:0000256" key="5">
    <source>
        <dbReference type="ARBA" id="ARBA00022970"/>
    </source>
</evidence>
<dbReference type="SUPFAM" id="SSF161098">
    <property type="entry name" value="MetI-like"/>
    <property type="match status" value="1"/>
</dbReference>
<name>A0ABP8ELV1_9MICO</name>
<dbReference type="CDD" id="cd06261">
    <property type="entry name" value="TM_PBP2"/>
    <property type="match status" value="1"/>
</dbReference>
<dbReference type="InterPro" id="IPR010065">
    <property type="entry name" value="AA_ABC_transptr_permease_3TM"/>
</dbReference>
<dbReference type="NCBIfam" id="TIGR01726">
    <property type="entry name" value="HEQRo_perm_3TM"/>
    <property type="match status" value="1"/>
</dbReference>
<keyword evidence="3" id="KW-1003">Cell membrane</keyword>
<gene>
    <name evidence="10" type="primary">ehuD</name>
    <name evidence="10" type="ORF">GCM10022261_24360</name>
</gene>
<dbReference type="EMBL" id="BAABAZ010000006">
    <property type="protein sequence ID" value="GAA4284905.1"/>
    <property type="molecule type" value="Genomic_DNA"/>
</dbReference>
<comment type="subcellular location">
    <subcellularLocation>
        <location evidence="1 8">Cell membrane</location>
        <topology evidence="1 8">Multi-pass membrane protein</topology>
    </subcellularLocation>
</comment>
<dbReference type="InterPro" id="IPR035906">
    <property type="entry name" value="MetI-like_sf"/>
</dbReference>
<dbReference type="PANTHER" id="PTHR30614">
    <property type="entry name" value="MEMBRANE COMPONENT OF AMINO ACID ABC TRANSPORTER"/>
    <property type="match status" value="1"/>
</dbReference>
<evidence type="ECO:0000259" key="9">
    <source>
        <dbReference type="PROSITE" id="PS50928"/>
    </source>
</evidence>
<dbReference type="Gene3D" id="1.10.3720.10">
    <property type="entry name" value="MetI-like"/>
    <property type="match status" value="1"/>
</dbReference>
<feature type="transmembrane region" description="Helical" evidence="8">
    <location>
        <begin position="91"/>
        <end position="111"/>
    </location>
</feature>
<dbReference type="InterPro" id="IPR000515">
    <property type="entry name" value="MetI-like"/>
</dbReference>
<dbReference type="Proteomes" id="UP001501586">
    <property type="component" value="Unassembled WGS sequence"/>
</dbReference>
<evidence type="ECO:0000256" key="7">
    <source>
        <dbReference type="ARBA" id="ARBA00023136"/>
    </source>
</evidence>